<dbReference type="RefSeq" id="WP_098734472.1">
    <property type="nucleotide sequence ID" value="NZ_PDKW01000033.1"/>
</dbReference>
<keyword evidence="2" id="KW-1185">Reference proteome</keyword>
<accession>A0A2B8BNG4</accession>
<reference evidence="2" key="1">
    <citation type="submission" date="2017-10" db="EMBL/GenBank/DDBJ databases">
        <authorList>
            <person name="Kravchenko I.K."/>
            <person name="Grouzdev D.S."/>
        </authorList>
    </citation>
    <scope>NUCLEOTIDE SEQUENCE [LARGE SCALE GENOMIC DNA]</scope>
    <source>
        <strain evidence="2">B2</strain>
    </source>
</reference>
<comment type="caution">
    <text evidence="1">The sequence shown here is derived from an EMBL/GenBank/DDBJ whole genome shotgun (WGS) entry which is preliminary data.</text>
</comment>
<dbReference type="AlphaFoldDB" id="A0A2B8BNG4"/>
<gene>
    <name evidence="1" type="ORF">CRT60_00315</name>
</gene>
<dbReference type="Proteomes" id="UP000225379">
    <property type="component" value="Unassembled WGS sequence"/>
</dbReference>
<proteinExistence type="predicted"/>
<evidence type="ECO:0000313" key="1">
    <source>
        <dbReference type="EMBL" id="PGH59461.1"/>
    </source>
</evidence>
<name>A0A2B8BNG4_9PROT</name>
<organism evidence="1 2">
    <name type="scientific">Azospirillum palustre</name>
    <dbReference type="NCBI Taxonomy" id="2044885"/>
    <lineage>
        <taxon>Bacteria</taxon>
        <taxon>Pseudomonadati</taxon>
        <taxon>Pseudomonadota</taxon>
        <taxon>Alphaproteobacteria</taxon>
        <taxon>Rhodospirillales</taxon>
        <taxon>Azospirillaceae</taxon>
        <taxon>Azospirillum</taxon>
    </lineage>
</organism>
<evidence type="ECO:0000313" key="2">
    <source>
        <dbReference type="Proteomes" id="UP000225379"/>
    </source>
</evidence>
<dbReference type="OrthoDB" id="7358808at2"/>
<protein>
    <submittedName>
        <fullName evidence="1">Uncharacterized protein</fullName>
    </submittedName>
</protein>
<dbReference type="EMBL" id="PDKW01000033">
    <property type="protein sequence ID" value="PGH59461.1"/>
    <property type="molecule type" value="Genomic_DNA"/>
</dbReference>
<sequence length="99" mass="10673">MTDLMLRFDTEAAAAAVLPMFREDGQWLTASHYHGLCVIGPVVATPAMLDASGAIVVPAVMDERWHANLRLLDHPDEAAIVAACEPYSVNPPHPAVVWA</sequence>